<dbReference type="Proteomes" id="UP001058003">
    <property type="component" value="Chromosome"/>
</dbReference>
<name>A0A9Q9MH80_9ACTN</name>
<evidence type="ECO:0000313" key="3">
    <source>
        <dbReference type="Proteomes" id="UP001058003"/>
    </source>
</evidence>
<gene>
    <name evidence="2" type="ORF">Daura_25145</name>
</gene>
<sequence>MTDSQTLDFAPGVNDYLTELKDVIDTVDVEEITHVMRRLLATYERRGSVYVFGNGGSASTASHFVNDFNKGVSEHLEQGFRFYCLNDNVATVMAVANDISYEQVFALQLKNYLVDGDLVLAISGSGESPNVVEAVRYASDRDIETIGLVGFDGGQLKKLADHCIHVPVYDMQKVEDIHLVVNHVMMALFKEHLSAPVRA</sequence>
<accession>A0A9Q9MH80</accession>
<evidence type="ECO:0000313" key="2">
    <source>
        <dbReference type="EMBL" id="UWZ59153.1"/>
    </source>
</evidence>
<dbReference type="CDD" id="cd05006">
    <property type="entry name" value="SIS_GmhA"/>
    <property type="match status" value="1"/>
</dbReference>
<dbReference type="GO" id="GO:1901135">
    <property type="term" value="P:carbohydrate derivative metabolic process"/>
    <property type="evidence" value="ECO:0007669"/>
    <property type="project" value="InterPro"/>
</dbReference>
<evidence type="ECO:0000259" key="1">
    <source>
        <dbReference type="PROSITE" id="PS51464"/>
    </source>
</evidence>
<dbReference type="PROSITE" id="PS51464">
    <property type="entry name" value="SIS"/>
    <property type="match status" value="1"/>
</dbReference>
<protein>
    <submittedName>
        <fullName evidence="2">SIS domain-containing protein</fullName>
    </submittedName>
</protein>
<dbReference type="PANTHER" id="PTHR30390">
    <property type="entry name" value="SEDOHEPTULOSE 7-PHOSPHATE ISOMERASE / DNAA INITIATOR-ASSOCIATING FACTOR FOR REPLICATION INITIATION"/>
    <property type="match status" value="1"/>
</dbReference>
<dbReference type="KEGG" id="daur:Daura_25145"/>
<feature type="domain" description="SIS" evidence="1">
    <location>
        <begin position="39"/>
        <end position="199"/>
    </location>
</feature>
<dbReference type="InterPro" id="IPR050099">
    <property type="entry name" value="SIS_GmhA/DiaA_subfam"/>
</dbReference>
<proteinExistence type="predicted"/>
<dbReference type="Pfam" id="PF13580">
    <property type="entry name" value="SIS_2"/>
    <property type="match status" value="1"/>
</dbReference>
<dbReference type="GO" id="GO:0097367">
    <property type="term" value="F:carbohydrate derivative binding"/>
    <property type="evidence" value="ECO:0007669"/>
    <property type="project" value="InterPro"/>
</dbReference>
<dbReference type="SUPFAM" id="SSF53697">
    <property type="entry name" value="SIS domain"/>
    <property type="match status" value="1"/>
</dbReference>
<dbReference type="EMBL" id="CP073767">
    <property type="protein sequence ID" value="UWZ59153.1"/>
    <property type="molecule type" value="Genomic_DNA"/>
</dbReference>
<dbReference type="Gene3D" id="3.40.50.10490">
    <property type="entry name" value="Glucose-6-phosphate isomerase like protein, domain 1"/>
    <property type="match status" value="1"/>
</dbReference>
<dbReference type="InterPro" id="IPR001347">
    <property type="entry name" value="SIS_dom"/>
</dbReference>
<dbReference type="InterPro" id="IPR035461">
    <property type="entry name" value="GmhA/DiaA"/>
</dbReference>
<dbReference type="OrthoDB" id="9810929at2"/>
<keyword evidence="3" id="KW-1185">Reference proteome</keyword>
<organism evidence="2 3">
    <name type="scientific">Dactylosporangium aurantiacum</name>
    <dbReference type="NCBI Taxonomy" id="35754"/>
    <lineage>
        <taxon>Bacteria</taxon>
        <taxon>Bacillati</taxon>
        <taxon>Actinomycetota</taxon>
        <taxon>Actinomycetes</taxon>
        <taxon>Micromonosporales</taxon>
        <taxon>Micromonosporaceae</taxon>
        <taxon>Dactylosporangium</taxon>
    </lineage>
</organism>
<dbReference type="PANTHER" id="PTHR30390:SF8">
    <property type="entry name" value="SUGAR ISOMERASE (SIS)"/>
    <property type="match status" value="1"/>
</dbReference>
<reference evidence="2" key="1">
    <citation type="submission" date="2021-04" db="EMBL/GenBank/DDBJ databases">
        <title>Dactylosporangium aurantiacum NRRL B-8018 full assembly.</title>
        <authorList>
            <person name="Hartkoorn R.C."/>
            <person name="Beaudoing E."/>
            <person name="Hot D."/>
        </authorList>
    </citation>
    <scope>NUCLEOTIDE SEQUENCE</scope>
    <source>
        <strain evidence="2">NRRL B-8018</strain>
    </source>
</reference>
<dbReference type="AlphaFoldDB" id="A0A9Q9MH80"/>
<dbReference type="InterPro" id="IPR046348">
    <property type="entry name" value="SIS_dom_sf"/>
</dbReference>
<dbReference type="RefSeq" id="WP_052387630.1">
    <property type="nucleotide sequence ID" value="NZ_CP073767.1"/>
</dbReference>